<evidence type="ECO:0000313" key="2">
    <source>
        <dbReference type="Proteomes" id="UP000789920"/>
    </source>
</evidence>
<protein>
    <submittedName>
        <fullName evidence="1">6531_t:CDS:1</fullName>
    </submittedName>
</protein>
<gene>
    <name evidence="1" type="ORF">RPERSI_LOCUS30665</name>
</gene>
<name>A0ACA9SGN6_9GLOM</name>
<sequence>NKEVKTIISNLSDKSLYLAETAQAILIYIQATDEPIATEKILDDKRIIFMIQAEENDNKPT</sequence>
<accession>A0ACA9SGN6</accession>
<reference evidence="1" key="1">
    <citation type="submission" date="2021-06" db="EMBL/GenBank/DDBJ databases">
        <authorList>
            <person name="Kallberg Y."/>
            <person name="Tangrot J."/>
            <person name="Rosling A."/>
        </authorList>
    </citation>
    <scope>NUCLEOTIDE SEQUENCE</scope>
    <source>
        <strain evidence="1">MA461A</strain>
    </source>
</reference>
<dbReference type="EMBL" id="CAJVQC010120551">
    <property type="protein sequence ID" value="CAG8838436.1"/>
    <property type="molecule type" value="Genomic_DNA"/>
</dbReference>
<organism evidence="1 2">
    <name type="scientific">Racocetra persica</name>
    <dbReference type="NCBI Taxonomy" id="160502"/>
    <lineage>
        <taxon>Eukaryota</taxon>
        <taxon>Fungi</taxon>
        <taxon>Fungi incertae sedis</taxon>
        <taxon>Mucoromycota</taxon>
        <taxon>Glomeromycotina</taxon>
        <taxon>Glomeromycetes</taxon>
        <taxon>Diversisporales</taxon>
        <taxon>Gigasporaceae</taxon>
        <taxon>Racocetra</taxon>
    </lineage>
</organism>
<proteinExistence type="predicted"/>
<dbReference type="Proteomes" id="UP000789920">
    <property type="component" value="Unassembled WGS sequence"/>
</dbReference>
<feature type="non-terminal residue" evidence="1">
    <location>
        <position position="1"/>
    </location>
</feature>
<feature type="non-terminal residue" evidence="1">
    <location>
        <position position="61"/>
    </location>
</feature>
<evidence type="ECO:0000313" key="1">
    <source>
        <dbReference type="EMBL" id="CAG8838436.1"/>
    </source>
</evidence>
<comment type="caution">
    <text evidence="1">The sequence shown here is derived from an EMBL/GenBank/DDBJ whole genome shotgun (WGS) entry which is preliminary data.</text>
</comment>
<keyword evidence="2" id="KW-1185">Reference proteome</keyword>